<organism evidence="2 3">
    <name type="scientific">Jejubacter calystegiae</name>
    <dbReference type="NCBI Taxonomy" id="2579935"/>
    <lineage>
        <taxon>Bacteria</taxon>
        <taxon>Pseudomonadati</taxon>
        <taxon>Pseudomonadota</taxon>
        <taxon>Gammaproteobacteria</taxon>
        <taxon>Enterobacterales</taxon>
        <taxon>Enterobacteriaceae</taxon>
        <taxon>Jejubacter</taxon>
    </lineage>
</organism>
<dbReference type="SUPFAM" id="SSF63829">
    <property type="entry name" value="Calcium-dependent phosphotriesterase"/>
    <property type="match status" value="1"/>
</dbReference>
<dbReference type="EMBL" id="CP040428">
    <property type="protein sequence ID" value="QCT18916.1"/>
    <property type="molecule type" value="Genomic_DNA"/>
</dbReference>
<feature type="signal peptide" evidence="1">
    <location>
        <begin position="1"/>
        <end position="20"/>
    </location>
</feature>
<dbReference type="InterPro" id="IPR011042">
    <property type="entry name" value="6-blade_b-propeller_TolB-like"/>
</dbReference>
<name>A0A4P8YGI8_9ENTR</name>
<keyword evidence="3" id="KW-1185">Reference proteome</keyword>
<sequence>MYNHKAITLATALIATGAFAAAPPDIKQARVIQQVSNIEDLVQLNGDWIIGSSLSDGEKTGGLWLFSIANGKPQRIDPEHIAVKPDPKAFPHCPGAPNFATLSPERMDYYREDNRLYIVNHGERESVEAFSVSPDKNGRPTLSWQGCVISPESVRFSSVAGLSDNRLIISSPWNDDDPWRTRKLEAGQPSGALYTWSPQKGLNKMPGTEQLSGPSGIVTSADEKNVWVAAWAGQYIARITNGGSQPQILKIPLDFHPDNLSWSPDGKQLYAGGQSASGNSLLDCVVGRKESCNDISQEAARVDPKTMKPATLIPATHFKGIRASTGIIQTGNHYWLSGFRNNGVAIAPAQPNR</sequence>
<dbReference type="RefSeq" id="WP_138094767.1">
    <property type="nucleotide sequence ID" value="NZ_CP040428.1"/>
</dbReference>
<evidence type="ECO:0008006" key="4">
    <source>
        <dbReference type="Google" id="ProtNLM"/>
    </source>
</evidence>
<protein>
    <recommendedName>
        <fullName evidence="4">SMP-30/Gluconolactonase/LRE-like region domain-containing protein</fullName>
    </recommendedName>
</protein>
<dbReference type="KEGG" id="izh:FEM41_04245"/>
<dbReference type="OrthoDB" id="1158171at2"/>
<evidence type="ECO:0000313" key="2">
    <source>
        <dbReference type="EMBL" id="QCT18916.1"/>
    </source>
</evidence>
<keyword evidence="1" id="KW-0732">Signal</keyword>
<gene>
    <name evidence="2" type="ORF">FEM41_04245</name>
</gene>
<proteinExistence type="predicted"/>
<dbReference type="AlphaFoldDB" id="A0A4P8YGI8"/>
<evidence type="ECO:0000256" key="1">
    <source>
        <dbReference type="SAM" id="SignalP"/>
    </source>
</evidence>
<dbReference type="Proteomes" id="UP000302163">
    <property type="component" value="Chromosome"/>
</dbReference>
<accession>A0A4P8YGI8</accession>
<reference evidence="2 3" key="1">
    <citation type="submission" date="2019-05" db="EMBL/GenBank/DDBJ databases">
        <title>Complete genome sequence of Izhakiella calystegiae KSNA2, an endophyte isolated from beach morning glory (Calystegia soldanella).</title>
        <authorList>
            <person name="Jiang L."/>
            <person name="Jeong J.C."/>
            <person name="Kim C.Y."/>
            <person name="Kim D.H."/>
            <person name="Kim S.W."/>
            <person name="Lee j."/>
        </authorList>
    </citation>
    <scope>NUCLEOTIDE SEQUENCE [LARGE SCALE GENOMIC DNA]</scope>
    <source>
        <strain evidence="2 3">KSNA2</strain>
    </source>
</reference>
<feature type="chain" id="PRO_5020959446" description="SMP-30/Gluconolactonase/LRE-like region domain-containing protein" evidence="1">
    <location>
        <begin position="21"/>
        <end position="353"/>
    </location>
</feature>
<dbReference type="Gene3D" id="2.120.10.30">
    <property type="entry name" value="TolB, C-terminal domain"/>
    <property type="match status" value="1"/>
</dbReference>
<evidence type="ECO:0000313" key="3">
    <source>
        <dbReference type="Proteomes" id="UP000302163"/>
    </source>
</evidence>